<dbReference type="EC" id="2.7.7.7" evidence="1"/>
<organism evidence="9 10">
    <name type="scientific">Ureaplasma miroungigenitalium</name>
    <dbReference type="NCBI Taxonomy" id="1042321"/>
    <lineage>
        <taxon>Bacteria</taxon>
        <taxon>Bacillati</taxon>
        <taxon>Mycoplasmatota</taxon>
        <taxon>Mycoplasmoidales</taxon>
        <taxon>Mycoplasmoidaceae</taxon>
        <taxon>Ureaplasma</taxon>
    </lineage>
</organism>
<dbReference type="InterPro" id="IPR008921">
    <property type="entry name" value="DNA_pol3_clamp-load_cplx_C"/>
</dbReference>
<gene>
    <name evidence="9" type="ORF">OF376_00690</name>
</gene>
<dbReference type="NCBIfam" id="TIGR01128">
    <property type="entry name" value="holA"/>
    <property type="match status" value="1"/>
</dbReference>
<dbReference type="Gene3D" id="1.20.272.10">
    <property type="match status" value="1"/>
</dbReference>
<reference evidence="9 10" key="1">
    <citation type="journal article" date="2020" name="Int. J. Syst. Evol. Microbiol.">
        <title>Ureaplasma miroungigenitalium sp. nov. isolated from northern elephant seals (Mirounga angustirostris) and Ureaplasma zalophigenitalium sp. nov. isolated from California sea lions (Zalophus californianus).</title>
        <authorList>
            <person name="Volokhov D.V."/>
            <person name="Gulland F.M."/>
            <person name="Gao Y."/>
            <person name="Chizhikov V.E."/>
        </authorList>
    </citation>
    <scope>NUCLEOTIDE SEQUENCE [LARGE SCALE GENOMIC DNA]</scope>
    <source>
        <strain evidence="9 10">ES3182-GEN</strain>
    </source>
</reference>
<keyword evidence="4" id="KW-0235">DNA replication</keyword>
<keyword evidence="2" id="KW-0808">Transferase</keyword>
<keyword evidence="10" id="KW-1185">Reference proteome</keyword>
<evidence type="ECO:0000256" key="1">
    <source>
        <dbReference type="ARBA" id="ARBA00012417"/>
    </source>
</evidence>
<evidence type="ECO:0000256" key="3">
    <source>
        <dbReference type="ARBA" id="ARBA00022695"/>
    </source>
</evidence>
<name>A0ABT3BM35_9BACT</name>
<dbReference type="RefSeq" id="WP_263821633.1">
    <property type="nucleotide sequence ID" value="NZ_JAOXHK010000001.1"/>
</dbReference>
<dbReference type="PANTHER" id="PTHR34388">
    <property type="entry name" value="DNA POLYMERASE III SUBUNIT DELTA"/>
    <property type="match status" value="1"/>
</dbReference>
<accession>A0ABT3BM35</accession>
<dbReference type="PANTHER" id="PTHR34388:SF1">
    <property type="entry name" value="DNA POLYMERASE III SUBUNIT DELTA"/>
    <property type="match status" value="1"/>
</dbReference>
<evidence type="ECO:0000313" key="9">
    <source>
        <dbReference type="EMBL" id="MCV3728305.1"/>
    </source>
</evidence>
<feature type="domain" description="DNA polymerase III delta subunit-like C-terminal" evidence="8">
    <location>
        <begin position="184"/>
        <end position="302"/>
    </location>
</feature>
<dbReference type="Pfam" id="PF21694">
    <property type="entry name" value="DNA_pol3_delta_C"/>
    <property type="match status" value="1"/>
</dbReference>
<dbReference type="Proteomes" id="UP001208245">
    <property type="component" value="Unassembled WGS sequence"/>
</dbReference>
<comment type="similarity">
    <text evidence="6">Belongs to the DNA polymerase HolA subunit family.</text>
</comment>
<dbReference type="InterPro" id="IPR048466">
    <property type="entry name" value="DNA_pol3_delta-like_C"/>
</dbReference>
<dbReference type="EMBL" id="JAOXHL010000001">
    <property type="protein sequence ID" value="MCV3728305.1"/>
    <property type="molecule type" value="Genomic_DNA"/>
</dbReference>
<evidence type="ECO:0000256" key="2">
    <source>
        <dbReference type="ARBA" id="ARBA00022679"/>
    </source>
</evidence>
<evidence type="ECO:0000256" key="7">
    <source>
        <dbReference type="ARBA" id="ARBA00049244"/>
    </source>
</evidence>
<dbReference type="InterPro" id="IPR005790">
    <property type="entry name" value="DNA_polIII_delta"/>
</dbReference>
<dbReference type="SUPFAM" id="SSF48019">
    <property type="entry name" value="post-AAA+ oligomerization domain-like"/>
    <property type="match status" value="1"/>
</dbReference>
<evidence type="ECO:0000256" key="6">
    <source>
        <dbReference type="ARBA" id="ARBA00034754"/>
    </source>
</evidence>
<sequence>MNNKFFLITDTPLFVQKWLQAKSISNVQQILQTELIDTLDAASQELLFATTQTILVKDTIFFKTLADFKNFQKLEQHPQYEHTTIIFVIDFKNLSRSAEINNFLKDNNGFFDVQWNEKAAREYVMQTCQEHQIYIDRSVVNDLVNNTLCNRLILEQEMNKLICSQVKKIDAQTLLTYTSVYEDSNIFQLINFLFDRNYTQCFSLLQKLKYNNFDENIIITTMISIFVNYLAFKKLMLQKKNLSQVMQILELSDFQARRYQQYTQKMSYTHLYEQIKKLIILDNDIKSSKINKILGFYNWIYNFWKES</sequence>
<comment type="caution">
    <text evidence="9">The sequence shown here is derived from an EMBL/GenBank/DDBJ whole genome shotgun (WGS) entry which is preliminary data.</text>
</comment>
<evidence type="ECO:0000259" key="8">
    <source>
        <dbReference type="Pfam" id="PF21694"/>
    </source>
</evidence>
<keyword evidence="5" id="KW-0239">DNA-directed DNA polymerase</keyword>
<comment type="catalytic activity">
    <reaction evidence="7">
        <text>DNA(n) + a 2'-deoxyribonucleoside 5'-triphosphate = DNA(n+1) + diphosphate</text>
        <dbReference type="Rhea" id="RHEA:22508"/>
        <dbReference type="Rhea" id="RHEA-COMP:17339"/>
        <dbReference type="Rhea" id="RHEA-COMP:17340"/>
        <dbReference type="ChEBI" id="CHEBI:33019"/>
        <dbReference type="ChEBI" id="CHEBI:61560"/>
        <dbReference type="ChEBI" id="CHEBI:173112"/>
        <dbReference type="EC" id="2.7.7.7"/>
    </reaction>
</comment>
<proteinExistence type="inferred from homology"/>
<evidence type="ECO:0000256" key="4">
    <source>
        <dbReference type="ARBA" id="ARBA00022705"/>
    </source>
</evidence>
<evidence type="ECO:0000256" key="5">
    <source>
        <dbReference type="ARBA" id="ARBA00022932"/>
    </source>
</evidence>
<protein>
    <recommendedName>
        <fullName evidence="1">DNA-directed DNA polymerase</fullName>
        <ecNumber evidence="1">2.7.7.7</ecNumber>
    </recommendedName>
</protein>
<evidence type="ECO:0000313" key="10">
    <source>
        <dbReference type="Proteomes" id="UP001208245"/>
    </source>
</evidence>
<keyword evidence="3" id="KW-0548">Nucleotidyltransferase</keyword>